<keyword evidence="2" id="KW-1185">Reference proteome</keyword>
<sequence length="163" mass="17693">MAVLQDVGRIKVARLVATQPIYLAWGRGRPAWDAAGPEPETTKHTGLISEIGRTIATSVQYAVPDDAGPIELPDRSRYAISAAPTQWLYVRWDFSYDDAAGETVRELGVFLGGTVAAGLPAGQRYFPAAQVTSPGDLYTMEHLAEPFKRAGNTLEGQDFILPF</sequence>
<accession>A0A1I1XS03</accession>
<proteinExistence type="predicted"/>
<protein>
    <submittedName>
        <fullName evidence="1">Uncharacterized protein</fullName>
    </submittedName>
</protein>
<dbReference type="InterPro" id="IPR058040">
    <property type="entry name" value="BW3TFN"/>
</dbReference>
<organism evidence="1 2">
    <name type="scientific">Paracidovorax konjaci</name>
    <dbReference type="NCBI Taxonomy" id="32040"/>
    <lineage>
        <taxon>Bacteria</taxon>
        <taxon>Pseudomonadati</taxon>
        <taxon>Pseudomonadota</taxon>
        <taxon>Betaproteobacteria</taxon>
        <taxon>Burkholderiales</taxon>
        <taxon>Comamonadaceae</taxon>
        <taxon>Paracidovorax</taxon>
    </lineage>
</organism>
<evidence type="ECO:0000313" key="1">
    <source>
        <dbReference type="EMBL" id="SFE10074.1"/>
    </source>
</evidence>
<dbReference type="EMBL" id="FOMQ01000014">
    <property type="protein sequence ID" value="SFE10074.1"/>
    <property type="molecule type" value="Genomic_DNA"/>
</dbReference>
<dbReference type="AlphaFoldDB" id="A0A1I1XS03"/>
<evidence type="ECO:0000313" key="2">
    <source>
        <dbReference type="Proteomes" id="UP000199517"/>
    </source>
</evidence>
<dbReference type="Proteomes" id="UP000199517">
    <property type="component" value="Unassembled WGS sequence"/>
</dbReference>
<name>A0A1I1XS03_9BURK</name>
<dbReference type="OrthoDB" id="8212120at2"/>
<dbReference type="STRING" id="32040.SAMN04489710_11480"/>
<dbReference type="RefSeq" id="WP_092955638.1">
    <property type="nucleotide sequence ID" value="NZ_FOMQ01000014.1"/>
</dbReference>
<dbReference type="Pfam" id="PF25691">
    <property type="entry name" value="BW3TFN"/>
    <property type="match status" value="1"/>
</dbReference>
<reference evidence="2" key="1">
    <citation type="submission" date="2016-10" db="EMBL/GenBank/DDBJ databases">
        <authorList>
            <person name="Varghese N."/>
            <person name="Submissions S."/>
        </authorList>
    </citation>
    <scope>NUCLEOTIDE SEQUENCE [LARGE SCALE GENOMIC DNA]</scope>
    <source>
        <strain evidence="2">DSM 7481</strain>
    </source>
</reference>
<gene>
    <name evidence="1" type="ORF">SAMN04489710_11480</name>
</gene>